<dbReference type="PANTHER" id="PTHR43584">
    <property type="entry name" value="NUCLEOTIDYL TRANSFERASE"/>
    <property type="match status" value="1"/>
</dbReference>
<dbReference type="CDD" id="cd03353">
    <property type="entry name" value="LbH_GlmU_C"/>
    <property type="match status" value="1"/>
</dbReference>
<dbReference type="InterPro" id="IPR011004">
    <property type="entry name" value="Trimer_LpxA-like_sf"/>
</dbReference>
<comment type="catalytic activity">
    <reaction evidence="16 18">
        <text>N-acetyl-alpha-D-glucosamine 1-phosphate + UTP + H(+) = UDP-N-acetyl-alpha-D-glucosamine + diphosphate</text>
        <dbReference type="Rhea" id="RHEA:13509"/>
        <dbReference type="ChEBI" id="CHEBI:15378"/>
        <dbReference type="ChEBI" id="CHEBI:33019"/>
        <dbReference type="ChEBI" id="CHEBI:46398"/>
        <dbReference type="ChEBI" id="CHEBI:57705"/>
        <dbReference type="ChEBI" id="CHEBI:57776"/>
        <dbReference type="EC" id="2.7.7.23"/>
    </reaction>
</comment>
<comment type="similarity">
    <text evidence="2 18">In the C-terminal section; belongs to the transferase hexapeptide repeat family.</text>
</comment>
<dbReference type="GO" id="GO:0005737">
    <property type="term" value="C:cytoplasm"/>
    <property type="evidence" value="ECO:0007669"/>
    <property type="project" value="UniProtKB-SubCell"/>
</dbReference>
<comment type="similarity">
    <text evidence="3 18">In the N-terminal section; belongs to the N-acetylglucosamine-1-phosphate uridyltransferase family.</text>
</comment>
<feature type="binding site" evidence="18">
    <location>
        <position position="79"/>
    </location>
    <ligand>
        <name>UDP-N-acetyl-alpha-D-glucosamine</name>
        <dbReference type="ChEBI" id="CHEBI:57705"/>
    </ligand>
</feature>
<dbReference type="InterPro" id="IPR018357">
    <property type="entry name" value="Hexapep_transf_CS"/>
</dbReference>
<evidence type="ECO:0000256" key="16">
    <source>
        <dbReference type="ARBA" id="ARBA00048493"/>
    </source>
</evidence>
<feature type="binding site" evidence="18">
    <location>
        <position position="410"/>
    </location>
    <ligand>
        <name>acetyl-CoA</name>
        <dbReference type="ChEBI" id="CHEBI:57288"/>
    </ligand>
</feature>
<comment type="catalytic activity">
    <reaction evidence="15 18">
        <text>alpha-D-glucosamine 1-phosphate + acetyl-CoA = N-acetyl-alpha-D-glucosamine 1-phosphate + CoA + H(+)</text>
        <dbReference type="Rhea" id="RHEA:13725"/>
        <dbReference type="ChEBI" id="CHEBI:15378"/>
        <dbReference type="ChEBI" id="CHEBI:57287"/>
        <dbReference type="ChEBI" id="CHEBI:57288"/>
        <dbReference type="ChEBI" id="CHEBI:57776"/>
        <dbReference type="ChEBI" id="CHEBI:58516"/>
        <dbReference type="EC" id="2.3.1.157"/>
    </reaction>
</comment>
<dbReference type="Proteomes" id="UP000332515">
    <property type="component" value="Unassembled WGS sequence"/>
</dbReference>
<dbReference type="Pfam" id="PF12804">
    <property type="entry name" value="NTP_transf_3"/>
    <property type="match status" value="1"/>
</dbReference>
<dbReference type="GO" id="GO:0019134">
    <property type="term" value="F:glucosamine-1-phosphate N-acetyltransferase activity"/>
    <property type="evidence" value="ECO:0007669"/>
    <property type="project" value="UniProtKB-UniRule"/>
</dbReference>
<feature type="binding site" evidence="18">
    <location>
        <position position="367"/>
    </location>
    <ligand>
        <name>acetyl-CoA</name>
        <dbReference type="ChEBI" id="CHEBI:57288"/>
    </ligand>
</feature>
<dbReference type="SUPFAM" id="SSF51161">
    <property type="entry name" value="Trimeric LpxA-like enzymes"/>
    <property type="match status" value="1"/>
</dbReference>
<dbReference type="Gene3D" id="2.160.10.10">
    <property type="entry name" value="Hexapeptide repeat proteins"/>
    <property type="match status" value="1"/>
</dbReference>
<name>A0A6A7XXE3_9HYPH</name>
<evidence type="ECO:0000256" key="10">
    <source>
        <dbReference type="ARBA" id="ARBA00022960"/>
    </source>
</evidence>
<evidence type="ECO:0000256" key="6">
    <source>
        <dbReference type="ARBA" id="ARBA00022695"/>
    </source>
</evidence>
<dbReference type="EC" id="2.3.1.157" evidence="18"/>
<evidence type="ECO:0000256" key="14">
    <source>
        <dbReference type="ARBA" id="ARBA00023316"/>
    </source>
</evidence>
<comment type="pathway">
    <text evidence="18">Bacterial outer membrane biogenesis; LPS lipid A biosynthesis.</text>
</comment>
<dbReference type="NCBIfam" id="TIGR01173">
    <property type="entry name" value="glmU"/>
    <property type="match status" value="1"/>
</dbReference>
<feature type="active site" description="Proton acceptor" evidence="18">
    <location>
        <position position="350"/>
    </location>
</feature>
<dbReference type="InterPro" id="IPR025877">
    <property type="entry name" value="MobA-like_NTP_Trfase"/>
</dbReference>
<dbReference type="GO" id="GO:0000902">
    <property type="term" value="P:cell morphogenesis"/>
    <property type="evidence" value="ECO:0007669"/>
    <property type="project" value="UniProtKB-UniRule"/>
</dbReference>
<feature type="binding site" evidence="18">
    <location>
        <begin position="107"/>
        <end position="109"/>
    </location>
    <ligand>
        <name>UDP-N-acetyl-alpha-D-glucosamine</name>
        <dbReference type="ChEBI" id="CHEBI:57705"/>
    </ligand>
</feature>
<dbReference type="CDD" id="cd02540">
    <property type="entry name" value="GT2_GlmU_N_bac"/>
    <property type="match status" value="1"/>
</dbReference>
<keyword evidence="6 18" id="KW-0548">Nucleotidyltransferase</keyword>
<dbReference type="GO" id="GO:0009245">
    <property type="term" value="P:lipid A biosynthetic process"/>
    <property type="evidence" value="ECO:0007669"/>
    <property type="project" value="UniProtKB-UniRule"/>
</dbReference>
<evidence type="ECO:0000256" key="17">
    <source>
        <dbReference type="ARBA" id="ARBA00049628"/>
    </source>
</evidence>
<evidence type="ECO:0000259" key="19">
    <source>
        <dbReference type="Pfam" id="PF12804"/>
    </source>
</evidence>
<keyword evidence="8 18" id="KW-0677">Repeat</keyword>
<feature type="binding site" evidence="18">
    <location>
        <begin position="84"/>
        <end position="85"/>
    </location>
    <ligand>
        <name>UDP-N-acetyl-alpha-D-glucosamine</name>
        <dbReference type="ChEBI" id="CHEBI:57705"/>
    </ligand>
</feature>
<dbReference type="UniPathway" id="UPA00973"/>
<evidence type="ECO:0000256" key="18">
    <source>
        <dbReference type="HAMAP-Rule" id="MF_01631"/>
    </source>
</evidence>
<feature type="binding site" evidence="18">
    <location>
        <position position="174"/>
    </location>
    <ligand>
        <name>UDP-N-acetyl-alpha-D-glucosamine</name>
        <dbReference type="ChEBI" id="CHEBI:57705"/>
    </ligand>
</feature>
<feature type="binding site" evidence="18">
    <location>
        <position position="26"/>
    </location>
    <ligand>
        <name>UDP-N-acetyl-alpha-D-glucosamine</name>
        <dbReference type="ChEBI" id="CHEBI:57705"/>
    </ligand>
</feature>
<comment type="pathway">
    <text evidence="18">Nucleotide-sugar biosynthesis; UDP-N-acetyl-alpha-D-glucosamine biosynthesis; N-acetyl-alpha-D-glucosamine 1-phosphate from alpha-D-glucosamine 6-phosphate (route II): step 2/2.</text>
</comment>
<organism evidence="20 21">
    <name type="scientific">Segnochrobactrum spirostomi</name>
    <dbReference type="NCBI Taxonomy" id="2608987"/>
    <lineage>
        <taxon>Bacteria</taxon>
        <taxon>Pseudomonadati</taxon>
        <taxon>Pseudomonadota</taxon>
        <taxon>Alphaproteobacteria</taxon>
        <taxon>Hyphomicrobiales</taxon>
        <taxon>Segnochrobactraceae</taxon>
        <taxon>Segnochrobactrum</taxon>
    </lineage>
</organism>
<dbReference type="GO" id="GO:0003977">
    <property type="term" value="F:UDP-N-acetylglucosamine diphosphorylase activity"/>
    <property type="evidence" value="ECO:0007669"/>
    <property type="project" value="UniProtKB-UniRule"/>
</dbReference>
<keyword evidence="4 18" id="KW-0963">Cytoplasm</keyword>
<evidence type="ECO:0000256" key="12">
    <source>
        <dbReference type="ARBA" id="ARBA00023268"/>
    </source>
</evidence>
<dbReference type="PANTHER" id="PTHR43584:SF3">
    <property type="entry name" value="BIFUNCTIONAL PROTEIN GLMU"/>
    <property type="match status" value="1"/>
</dbReference>
<comment type="function">
    <text evidence="17 18">Catalyzes the last two sequential reactions in the de novo biosynthetic pathway for UDP-N-acetylglucosamine (UDP-GlcNAc). The C-terminal domain catalyzes the transfer of acetyl group from acetyl coenzyme A to glucosamine-1-phosphate (GlcN-1-P) to produce N-acetylglucosamine-1-phosphate (GlcNAc-1-P), which is converted into UDP-GlcNAc by the transfer of uridine 5-monophosphate (from uridine 5-triphosphate), a reaction catalyzed by the N-terminal domain.</text>
</comment>
<keyword evidence="9 18" id="KW-0460">Magnesium</keyword>
<evidence type="ECO:0000256" key="1">
    <source>
        <dbReference type="ARBA" id="ARBA00004496"/>
    </source>
</evidence>
<feature type="binding site" evidence="18">
    <location>
        <position position="145"/>
    </location>
    <ligand>
        <name>UDP-N-acetyl-alpha-D-glucosamine</name>
        <dbReference type="ChEBI" id="CHEBI:57705"/>
    </ligand>
</feature>
<evidence type="ECO:0000256" key="8">
    <source>
        <dbReference type="ARBA" id="ARBA00022737"/>
    </source>
</evidence>
<feature type="binding site" evidence="18">
    <location>
        <position position="338"/>
    </location>
    <ligand>
        <name>UDP-N-acetyl-alpha-D-glucosamine</name>
        <dbReference type="ChEBI" id="CHEBI:57705"/>
    </ligand>
</feature>
<keyword evidence="12 18" id="KW-0511">Multifunctional enzyme</keyword>
<dbReference type="GO" id="GO:0000287">
    <property type="term" value="F:magnesium ion binding"/>
    <property type="evidence" value="ECO:0007669"/>
    <property type="project" value="UniProtKB-UniRule"/>
</dbReference>
<dbReference type="SUPFAM" id="SSF53448">
    <property type="entry name" value="Nucleotide-diphospho-sugar transferases"/>
    <property type="match status" value="1"/>
</dbReference>
<comment type="cofactor">
    <cofactor evidence="18">
        <name>Mg(2+)</name>
        <dbReference type="ChEBI" id="CHEBI:18420"/>
    </cofactor>
    <text evidence="18">Binds 1 Mg(2+) ion per subunit.</text>
</comment>
<feature type="binding site" evidence="18">
    <location>
        <position position="392"/>
    </location>
    <ligand>
        <name>acetyl-CoA</name>
        <dbReference type="ChEBI" id="CHEBI:57288"/>
    </ligand>
</feature>
<keyword evidence="14 18" id="KW-0961">Cell wall biogenesis/degradation</keyword>
<feature type="region of interest" description="N-acetyltransferase" evidence="18">
    <location>
        <begin position="255"/>
        <end position="456"/>
    </location>
</feature>
<dbReference type="GO" id="GO:0016020">
    <property type="term" value="C:membrane"/>
    <property type="evidence" value="ECO:0007669"/>
    <property type="project" value="GOC"/>
</dbReference>
<dbReference type="PROSITE" id="PS00101">
    <property type="entry name" value="HEXAPEP_TRANSFERASES"/>
    <property type="match status" value="1"/>
</dbReference>
<evidence type="ECO:0000256" key="15">
    <source>
        <dbReference type="ARBA" id="ARBA00048247"/>
    </source>
</evidence>
<dbReference type="EMBL" id="VWNA01000001">
    <property type="protein sequence ID" value="MQT11274.1"/>
    <property type="molecule type" value="Genomic_DNA"/>
</dbReference>
<dbReference type="HAMAP" id="MF_01631">
    <property type="entry name" value="GlmU"/>
    <property type="match status" value="1"/>
</dbReference>
<keyword evidence="5 18" id="KW-0808">Transferase</keyword>
<dbReference type="GO" id="GO:0071555">
    <property type="term" value="P:cell wall organization"/>
    <property type="evidence" value="ECO:0007669"/>
    <property type="project" value="UniProtKB-KW"/>
</dbReference>
<dbReference type="GO" id="GO:0006048">
    <property type="term" value="P:UDP-N-acetylglucosamine biosynthetic process"/>
    <property type="evidence" value="ECO:0007669"/>
    <property type="project" value="UniProtKB-UniPathway"/>
</dbReference>
<protein>
    <recommendedName>
        <fullName evidence="18">Bifunctional protein GlmU</fullName>
    </recommendedName>
    <domain>
        <recommendedName>
            <fullName evidence="18">UDP-N-acetylglucosamine pyrophosphorylase</fullName>
            <ecNumber evidence="18">2.7.7.23</ecNumber>
        </recommendedName>
        <alternativeName>
            <fullName evidence="18">N-acetylglucosamine-1-phosphate uridyltransferase</fullName>
        </alternativeName>
    </domain>
    <domain>
        <recommendedName>
            <fullName evidence="18">Glucosamine-1-phosphate N-acetyltransferase</fullName>
            <ecNumber evidence="18">2.3.1.157</ecNumber>
        </recommendedName>
    </domain>
</protein>
<dbReference type="EC" id="2.7.7.23" evidence="18"/>
<evidence type="ECO:0000256" key="9">
    <source>
        <dbReference type="ARBA" id="ARBA00022842"/>
    </source>
</evidence>
<keyword evidence="13 18" id="KW-0012">Acyltransferase</keyword>
<sequence>MTARRSCLAVILAAGEGTRMRSSLPKVLHAVGGRPMVGHVLAAARSAGADRIALVIGHGADAVRKAVGALPGETEVFVQEERRGTAHAMLQARAALEHGADDVVVLYGDAPLVRPETLERLRARIADGADLVVLGFEAADPTGYGRLLMDGDRLVAIREEKDASAAERAVRLCNSGILAFRGLHVLPLLDAIGNDNAKGEFYLTDVIGLAAAAGLSVGVEIVDEQEVLGVNDRAQLAACEAAFQARARADAFAAGVTMIAPETVFFAYDTVIGRDVVIEPNVVFGPGVVIESGAVVHAFSHLEGARVAGGATVGPFARLRPGADLGTDAKVGNFVEVKAAKVEAGAKISHLSYIGDARVGAGANIGAGTITCNYDGFLKHHTDIGAGAFIGSNSALVAPVAIGDGALVAAGSTIVEDVPADALAVARGRQAVIPGRSAEIRKRLAALKAERKAAKD</sequence>
<keyword evidence="11 18" id="KW-0573">Peptidoglycan synthesis</keyword>
<dbReference type="Pfam" id="PF00132">
    <property type="entry name" value="Hexapep"/>
    <property type="match status" value="2"/>
</dbReference>
<keyword evidence="21" id="KW-1185">Reference proteome</keyword>
<dbReference type="GO" id="GO:0009252">
    <property type="term" value="P:peptidoglycan biosynthetic process"/>
    <property type="evidence" value="ECO:0007669"/>
    <property type="project" value="UniProtKB-UniRule"/>
</dbReference>
<feature type="binding site" evidence="18">
    <location>
        <position position="159"/>
    </location>
    <ligand>
        <name>UDP-N-acetyl-alpha-D-glucosamine</name>
        <dbReference type="ChEBI" id="CHEBI:57705"/>
    </ligand>
</feature>
<evidence type="ECO:0000313" key="21">
    <source>
        <dbReference type="Proteomes" id="UP000332515"/>
    </source>
</evidence>
<dbReference type="AlphaFoldDB" id="A0A6A7XXE3"/>
<dbReference type="InterPro" id="IPR050065">
    <property type="entry name" value="GlmU-like"/>
</dbReference>
<keyword evidence="10 18" id="KW-0133">Cell shape</keyword>
<feature type="binding site" evidence="18">
    <location>
        <position position="320"/>
    </location>
    <ligand>
        <name>UDP-N-acetyl-alpha-D-glucosamine</name>
        <dbReference type="ChEBI" id="CHEBI:57705"/>
    </ligand>
</feature>
<dbReference type="InterPro" id="IPR005882">
    <property type="entry name" value="Bifunctional_GlmU"/>
</dbReference>
<reference evidence="20 21" key="1">
    <citation type="submission" date="2019-09" db="EMBL/GenBank/DDBJ databases">
        <title>Segnochrobactrum spirostomi gen. nov., sp. nov., isolated from the ciliate Spirostomum cf. yagiui and description of a novel family, Segnochrobactraceae fam. nov. within the order Rhizobiales of the class Alphaproteobacteria.</title>
        <authorList>
            <person name="Akter S."/>
            <person name="Shazib S.U.A."/>
            <person name="Shin M.K."/>
        </authorList>
    </citation>
    <scope>NUCLEOTIDE SEQUENCE [LARGE SCALE GENOMIC DNA]</scope>
    <source>
        <strain evidence="20 21">Sp-1</strain>
    </source>
</reference>
<proteinExistence type="inferred from homology"/>
<keyword evidence="7 18" id="KW-0479">Metal-binding</keyword>
<evidence type="ECO:0000313" key="20">
    <source>
        <dbReference type="EMBL" id="MQT11274.1"/>
    </source>
</evidence>
<evidence type="ECO:0000256" key="7">
    <source>
        <dbReference type="ARBA" id="ARBA00022723"/>
    </source>
</evidence>
<feature type="binding site" evidence="18">
    <location>
        <begin position="12"/>
        <end position="15"/>
    </location>
    <ligand>
        <name>UDP-N-acetyl-alpha-D-glucosamine</name>
        <dbReference type="ChEBI" id="CHEBI:57705"/>
    </ligand>
</feature>
<accession>A0A6A7XXE3</accession>
<evidence type="ECO:0000256" key="11">
    <source>
        <dbReference type="ARBA" id="ARBA00022984"/>
    </source>
</evidence>
<dbReference type="Gene3D" id="3.90.550.10">
    <property type="entry name" value="Spore Coat Polysaccharide Biosynthesis Protein SpsA, Chain A"/>
    <property type="match status" value="1"/>
</dbReference>
<feature type="binding site" evidence="18">
    <location>
        <position position="231"/>
    </location>
    <ligand>
        <name>UDP-N-acetyl-alpha-D-glucosamine</name>
        <dbReference type="ChEBI" id="CHEBI:57705"/>
    </ligand>
</feature>
<dbReference type="UniPathway" id="UPA00113">
    <property type="reaction ID" value="UER00532"/>
</dbReference>
<gene>
    <name evidence="18 20" type="primary">glmU</name>
    <name evidence="20" type="ORF">F0357_01005</name>
</gene>
<dbReference type="InterPro" id="IPR029044">
    <property type="entry name" value="Nucleotide-diphossugar_trans"/>
</dbReference>
<evidence type="ECO:0000256" key="2">
    <source>
        <dbReference type="ARBA" id="ARBA00007707"/>
    </source>
</evidence>
<feature type="region of interest" description="Pyrophosphorylase" evidence="18">
    <location>
        <begin position="1"/>
        <end position="233"/>
    </location>
</feature>
<feature type="binding site" evidence="18">
    <location>
        <position position="353"/>
    </location>
    <ligand>
        <name>UDP-N-acetyl-alpha-D-glucosamine</name>
        <dbReference type="ChEBI" id="CHEBI:57705"/>
    </ligand>
</feature>
<dbReference type="InterPro" id="IPR001451">
    <property type="entry name" value="Hexapep"/>
</dbReference>
<comment type="subcellular location">
    <subcellularLocation>
        <location evidence="1 18">Cytoplasm</location>
    </subcellularLocation>
</comment>
<evidence type="ECO:0000256" key="5">
    <source>
        <dbReference type="ARBA" id="ARBA00022679"/>
    </source>
</evidence>
<dbReference type="InterPro" id="IPR038009">
    <property type="entry name" value="GlmU_C_LbH"/>
</dbReference>
<evidence type="ECO:0000256" key="4">
    <source>
        <dbReference type="ARBA" id="ARBA00022490"/>
    </source>
</evidence>
<feature type="binding site" evidence="18">
    <location>
        <begin position="373"/>
        <end position="374"/>
    </location>
    <ligand>
        <name>acetyl-CoA</name>
        <dbReference type="ChEBI" id="CHEBI:57288"/>
    </ligand>
</feature>
<evidence type="ECO:0000256" key="3">
    <source>
        <dbReference type="ARBA" id="ARBA00007947"/>
    </source>
</evidence>
<feature type="binding site" evidence="18">
    <location>
        <position position="427"/>
    </location>
    <ligand>
        <name>acetyl-CoA</name>
        <dbReference type="ChEBI" id="CHEBI:57288"/>
    </ligand>
</feature>
<feature type="region of interest" description="Linker" evidence="18">
    <location>
        <begin position="234"/>
        <end position="254"/>
    </location>
</feature>
<feature type="binding site" evidence="18">
    <location>
        <position position="364"/>
    </location>
    <ligand>
        <name>UDP-N-acetyl-alpha-D-glucosamine</name>
        <dbReference type="ChEBI" id="CHEBI:57705"/>
    </ligand>
</feature>
<comment type="subunit">
    <text evidence="18">Homotrimer.</text>
</comment>
<comment type="caution">
    <text evidence="20">The sequence shown here is derived from an EMBL/GenBank/DDBJ whole genome shotgun (WGS) entry which is preliminary data.</text>
</comment>
<evidence type="ECO:0000256" key="13">
    <source>
        <dbReference type="ARBA" id="ARBA00023315"/>
    </source>
</evidence>
<dbReference type="NCBIfam" id="NF010933">
    <property type="entry name" value="PRK14353.1"/>
    <property type="match status" value="1"/>
</dbReference>
<feature type="domain" description="MobA-like NTP transferase" evidence="19">
    <location>
        <begin position="9"/>
        <end position="146"/>
    </location>
</feature>
<dbReference type="GO" id="GO:0008360">
    <property type="term" value="P:regulation of cell shape"/>
    <property type="evidence" value="ECO:0007669"/>
    <property type="project" value="UniProtKB-KW"/>
</dbReference>
<comment type="pathway">
    <text evidence="18">Nucleotide-sugar biosynthesis; UDP-N-acetyl-alpha-D-glucosamine biosynthesis; UDP-N-acetyl-alpha-D-glucosamine from N-acetyl-alpha-D-glucosamine 1-phosphate: step 1/1.</text>
</comment>
<feature type="binding site" evidence="18">
    <location>
        <position position="109"/>
    </location>
    <ligand>
        <name>Mg(2+)</name>
        <dbReference type="ChEBI" id="CHEBI:18420"/>
    </ligand>
</feature>
<feature type="binding site" evidence="18">
    <location>
        <position position="231"/>
    </location>
    <ligand>
        <name>Mg(2+)</name>
        <dbReference type="ChEBI" id="CHEBI:18420"/>
    </ligand>
</feature>
<dbReference type="RefSeq" id="WP_153477769.1">
    <property type="nucleotide sequence ID" value="NZ_VWNA01000001.1"/>
</dbReference>